<keyword evidence="5" id="KW-1185">Reference proteome</keyword>
<dbReference type="SUPFAM" id="SSF50249">
    <property type="entry name" value="Nucleic acid-binding proteins"/>
    <property type="match status" value="1"/>
</dbReference>
<reference evidence="4 5" key="1">
    <citation type="submission" date="2017-02" db="EMBL/GenBank/DDBJ databases">
        <authorList>
            <person name="Peterson S.W."/>
        </authorList>
    </citation>
    <scope>NUCLEOTIDE SEQUENCE [LARGE SCALE GENOMIC DNA]</scope>
    <source>
        <strain evidence="4 5">ATCC BAA-909</strain>
    </source>
</reference>
<dbReference type="InterPro" id="IPR000424">
    <property type="entry name" value="Primosome_PriB/ssb"/>
</dbReference>
<keyword evidence="1 2" id="KW-0238">DNA-binding</keyword>
<dbReference type="STRING" id="225004.SAMN02745152_00845"/>
<dbReference type="Pfam" id="PF00436">
    <property type="entry name" value="SSB"/>
    <property type="match status" value="1"/>
</dbReference>
<dbReference type="EMBL" id="FUXC01000003">
    <property type="protein sequence ID" value="SJZ64444.1"/>
    <property type="molecule type" value="Genomic_DNA"/>
</dbReference>
<evidence type="ECO:0000313" key="5">
    <source>
        <dbReference type="Proteomes" id="UP000190395"/>
    </source>
</evidence>
<dbReference type="GO" id="GO:0003697">
    <property type="term" value="F:single-stranded DNA binding"/>
    <property type="evidence" value="ECO:0007669"/>
    <property type="project" value="InterPro"/>
</dbReference>
<accession>A0A1T4MCI3</accession>
<organism evidence="4 5">
    <name type="scientific">Treponema berlinense</name>
    <dbReference type="NCBI Taxonomy" id="225004"/>
    <lineage>
        <taxon>Bacteria</taxon>
        <taxon>Pseudomonadati</taxon>
        <taxon>Spirochaetota</taxon>
        <taxon>Spirochaetia</taxon>
        <taxon>Spirochaetales</taxon>
        <taxon>Treponemataceae</taxon>
        <taxon>Treponema</taxon>
    </lineage>
</organism>
<dbReference type="Proteomes" id="UP000190395">
    <property type="component" value="Unassembled WGS sequence"/>
</dbReference>
<evidence type="ECO:0000256" key="2">
    <source>
        <dbReference type="PIRNR" id="PIRNR002070"/>
    </source>
</evidence>
<dbReference type="InterPro" id="IPR012340">
    <property type="entry name" value="NA-bd_OB-fold"/>
</dbReference>
<dbReference type="GO" id="GO:0006260">
    <property type="term" value="P:DNA replication"/>
    <property type="evidence" value="ECO:0007669"/>
    <property type="project" value="InterPro"/>
</dbReference>
<dbReference type="OrthoDB" id="9809878at2"/>
<dbReference type="GeneID" id="303367103"/>
<sequence>MNAMNQIIIEGNIVRAPTHKETPRGTKVTTVPIAVNHFYKDSSGRDVDEVGFYEVETWGEKFSALMAKYALQGRGVRIVGRLKQDRWKDENGKNHSKVFIVAEHVDFKPMKKSNVKSDENADDEKRNLAIAAQGLAQEESVF</sequence>
<evidence type="ECO:0000256" key="1">
    <source>
        <dbReference type="ARBA" id="ARBA00023125"/>
    </source>
</evidence>
<dbReference type="AlphaFoldDB" id="A0A1T4MCI3"/>
<dbReference type="PIRSF" id="PIRSF002070">
    <property type="entry name" value="SSB"/>
    <property type="match status" value="1"/>
</dbReference>
<protein>
    <recommendedName>
        <fullName evidence="2 3">Single-stranded DNA-binding protein</fullName>
    </recommendedName>
</protein>
<dbReference type="Gene3D" id="2.40.50.140">
    <property type="entry name" value="Nucleic acid-binding proteins"/>
    <property type="match status" value="1"/>
</dbReference>
<evidence type="ECO:0000256" key="3">
    <source>
        <dbReference type="RuleBase" id="RU000524"/>
    </source>
</evidence>
<dbReference type="InterPro" id="IPR011344">
    <property type="entry name" value="ssDNA-bd"/>
</dbReference>
<dbReference type="CDD" id="cd04496">
    <property type="entry name" value="SSB_OBF"/>
    <property type="match status" value="1"/>
</dbReference>
<dbReference type="NCBIfam" id="TIGR00621">
    <property type="entry name" value="ssb"/>
    <property type="match status" value="1"/>
</dbReference>
<name>A0A1T4MCI3_9SPIR</name>
<dbReference type="RefSeq" id="WP_078930594.1">
    <property type="nucleotide sequence ID" value="NZ_CAMEQG010000009.1"/>
</dbReference>
<dbReference type="PROSITE" id="PS50935">
    <property type="entry name" value="SSB"/>
    <property type="match status" value="1"/>
</dbReference>
<proteinExistence type="predicted"/>
<evidence type="ECO:0000313" key="4">
    <source>
        <dbReference type="EMBL" id="SJZ64444.1"/>
    </source>
</evidence>
<gene>
    <name evidence="4" type="ORF">SAMN02745152_00845</name>
</gene>